<dbReference type="InterPro" id="IPR050808">
    <property type="entry name" value="Phage_Integrase"/>
</dbReference>
<dbReference type="PROSITE" id="PS51898">
    <property type="entry name" value="TYR_RECOMBINASE"/>
    <property type="match status" value="1"/>
</dbReference>
<evidence type="ECO:0000256" key="1">
    <source>
        <dbReference type="ARBA" id="ARBA00008857"/>
    </source>
</evidence>
<dbReference type="RefSeq" id="WP_232530070.1">
    <property type="nucleotide sequence ID" value="NZ_CP036318.1"/>
</dbReference>
<dbReference type="PANTHER" id="PTHR30629">
    <property type="entry name" value="PROPHAGE INTEGRASE"/>
    <property type="match status" value="1"/>
</dbReference>
<keyword evidence="4" id="KW-0233">DNA recombination</keyword>
<evidence type="ECO:0000313" key="6">
    <source>
        <dbReference type="EMBL" id="QDV55487.1"/>
    </source>
</evidence>
<dbReference type="GO" id="GO:0015074">
    <property type="term" value="P:DNA integration"/>
    <property type="evidence" value="ECO:0007669"/>
    <property type="project" value="UniProtKB-KW"/>
</dbReference>
<organism evidence="6 7">
    <name type="scientific">Rosistilla oblonga</name>
    <dbReference type="NCBI Taxonomy" id="2527990"/>
    <lineage>
        <taxon>Bacteria</taxon>
        <taxon>Pseudomonadati</taxon>
        <taxon>Planctomycetota</taxon>
        <taxon>Planctomycetia</taxon>
        <taxon>Pirellulales</taxon>
        <taxon>Pirellulaceae</taxon>
        <taxon>Rosistilla</taxon>
    </lineage>
</organism>
<reference evidence="6 7" key="1">
    <citation type="submission" date="2019-02" db="EMBL/GenBank/DDBJ databases">
        <title>Deep-cultivation of Planctomycetes and their phenomic and genomic characterization uncovers novel biology.</title>
        <authorList>
            <person name="Wiegand S."/>
            <person name="Jogler M."/>
            <person name="Boedeker C."/>
            <person name="Pinto D."/>
            <person name="Vollmers J."/>
            <person name="Rivas-Marin E."/>
            <person name="Kohn T."/>
            <person name="Peeters S.H."/>
            <person name="Heuer A."/>
            <person name="Rast P."/>
            <person name="Oberbeckmann S."/>
            <person name="Bunk B."/>
            <person name="Jeske O."/>
            <person name="Meyerdierks A."/>
            <person name="Storesund J.E."/>
            <person name="Kallscheuer N."/>
            <person name="Luecker S."/>
            <person name="Lage O.M."/>
            <person name="Pohl T."/>
            <person name="Merkel B.J."/>
            <person name="Hornburger P."/>
            <person name="Mueller R.-W."/>
            <person name="Bruemmer F."/>
            <person name="Labrenz M."/>
            <person name="Spormann A.M."/>
            <person name="Op den Camp H."/>
            <person name="Overmann J."/>
            <person name="Amann R."/>
            <person name="Jetten M.S.M."/>
            <person name="Mascher T."/>
            <person name="Medema M.H."/>
            <person name="Devos D.P."/>
            <person name="Kaster A.-K."/>
            <person name="Ovreas L."/>
            <person name="Rohde M."/>
            <person name="Galperin M.Y."/>
            <person name="Jogler C."/>
        </authorList>
    </citation>
    <scope>NUCLEOTIDE SEQUENCE [LARGE SCALE GENOMIC DNA]</scope>
    <source>
        <strain evidence="6 7">Mal33</strain>
    </source>
</reference>
<dbReference type="InterPro" id="IPR011010">
    <property type="entry name" value="DNA_brk_join_enz"/>
</dbReference>
<dbReference type="SUPFAM" id="SSF56349">
    <property type="entry name" value="DNA breaking-rejoining enzymes"/>
    <property type="match status" value="1"/>
</dbReference>
<evidence type="ECO:0000256" key="3">
    <source>
        <dbReference type="ARBA" id="ARBA00023125"/>
    </source>
</evidence>
<evidence type="ECO:0000256" key="4">
    <source>
        <dbReference type="ARBA" id="ARBA00023172"/>
    </source>
</evidence>
<evidence type="ECO:0000256" key="2">
    <source>
        <dbReference type="ARBA" id="ARBA00022908"/>
    </source>
</evidence>
<dbReference type="InterPro" id="IPR013762">
    <property type="entry name" value="Integrase-like_cat_sf"/>
</dbReference>
<keyword evidence="3" id="KW-0238">DNA-binding</keyword>
<evidence type="ECO:0000259" key="5">
    <source>
        <dbReference type="PROSITE" id="PS51898"/>
    </source>
</evidence>
<dbReference type="GO" id="GO:0006310">
    <property type="term" value="P:DNA recombination"/>
    <property type="evidence" value="ECO:0007669"/>
    <property type="project" value="UniProtKB-KW"/>
</dbReference>
<dbReference type="EMBL" id="CP036318">
    <property type="protein sequence ID" value="QDV55487.1"/>
    <property type="molecule type" value="Genomic_DNA"/>
</dbReference>
<dbReference type="GO" id="GO:0003677">
    <property type="term" value="F:DNA binding"/>
    <property type="evidence" value="ECO:0007669"/>
    <property type="project" value="UniProtKB-KW"/>
</dbReference>
<dbReference type="Gene3D" id="1.10.150.130">
    <property type="match status" value="1"/>
</dbReference>
<sequence length="376" mass="41923">MAKSTAARRQRKDLKLSVHKASGYWCKVIAGHRYYFEKVADDPDGVESTDQLIEVRKGNPKPPRSGAFLIKDACEAWIQHKKQKLDAGEIVQDTWNEYHHTCEMTIAALGKETEVESLSPADFGKLRTSLAKRYGPTALGKHIGQVRSLFKHAYTEGLIDRPAKFGANFVKPKAKVLRKTRLEKGRQDFTAAEILAMLKVADPKWKSMILLGVQSGFGNRDVAELTPEVVDLKTGWIEYARSKTAIHRRVPLWPETIAAIAETIKSHPGGSPYLFVGDRGRDFTTENRTGGNRVSGAFKSVLNAAKLPTTGRTFYALRRTFQTQAEESGDLVAVRALMGHADGENDMSARYRQRVSDARLRRVVDTVHGWLYGGAK</sequence>
<dbReference type="PANTHER" id="PTHR30629:SF2">
    <property type="entry name" value="PROPHAGE INTEGRASE INTS-RELATED"/>
    <property type="match status" value="1"/>
</dbReference>
<keyword evidence="2" id="KW-0229">DNA integration</keyword>
<dbReference type="Gene3D" id="1.10.443.10">
    <property type="entry name" value="Intergrase catalytic core"/>
    <property type="match status" value="1"/>
</dbReference>
<dbReference type="Pfam" id="PF00589">
    <property type="entry name" value="Phage_integrase"/>
    <property type="match status" value="1"/>
</dbReference>
<evidence type="ECO:0000313" key="7">
    <source>
        <dbReference type="Proteomes" id="UP000316770"/>
    </source>
</evidence>
<dbReference type="AlphaFoldDB" id="A0A518IQW4"/>
<keyword evidence="7" id="KW-1185">Reference proteome</keyword>
<dbReference type="Proteomes" id="UP000316770">
    <property type="component" value="Chromosome"/>
</dbReference>
<accession>A0A518IQW4</accession>
<name>A0A518IQW4_9BACT</name>
<proteinExistence type="inferred from homology"/>
<feature type="domain" description="Tyr recombinase" evidence="5">
    <location>
        <begin position="184"/>
        <end position="365"/>
    </location>
</feature>
<gene>
    <name evidence="6" type="ORF">Mal33_14620</name>
</gene>
<protein>
    <submittedName>
        <fullName evidence="6">Site-specific tyrosine recombinase XerC</fullName>
    </submittedName>
</protein>
<dbReference type="InterPro" id="IPR002104">
    <property type="entry name" value="Integrase_catalytic"/>
</dbReference>
<comment type="similarity">
    <text evidence="1">Belongs to the 'phage' integrase family.</text>
</comment>
<dbReference type="InterPro" id="IPR010998">
    <property type="entry name" value="Integrase_recombinase_N"/>
</dbReference>